<reference evidence="2" key="1">
    <citation type="submission" date="2022-03" db="EMBL/GenBank/DDBJ databases">
        <title>Identification of a novel bacterium isolated from mangrove sediments.</title>
        <authorList>
            <person name="Pan X."/>
        </authorList>
    </citation>
    <scope>NUCLEOTIDE SEQUENCE</scope>
    <source>
        <strain evidence="2">B2637</strain>
    </source>
</reference>
<dbReference type="Proteomes" id="UP001162802">
    <property type="component" value="Unassembled WGS sequence"/>
</dbReference>
<comment type="caution">
    <text evidence="2">The sequence shown here is derived from an EMBL/GenBank/DDBJ whole genome shotgun (WGS) entry which is preliminary data.</text>
</comment>
<evidence type="ECO:0000313" key="3">
    <source>
        <dbReference type="Proteomes" id="UP001162802"/>
    </source>
</evidence>
<keyword evidence="3" id="KW-1185">Reference proteome</keyword>
<keyword evidence="1" id="KW-0732">Signal</keyword>
<name>A0ABT0AES3_9SPHN</name>
<accession>A0ABT0AES3</accession>
<evidence type="ECO:0000313" key="2">
    <source>
        <dbReference type="EMBL" id="MCJ1961695.1"/>
    </source>
</evidence>
<dbReference type="RefSeq" id="WP_243801033.1">
    <property type="nucleotide sequence ID" value="NZ_JALHAT010000024.1"/>
</dbReference>
<dbReference type="EMBL" id="JALHAT010000024">
    <property type="protein sequence ID" value="MCJ1961695.1"/>
    <property type="molecule type" value="Genomic_DNA"/>
</dbReference>
<proteinExistence type="predicted"/>
<protein>
    <submittedName>
        <fullName evidence="2">Nuclear transport factor 2 family protein</fullName>
    </submittedName>
</protein>
<dbReference type="Gene3D" id="3.10.450.50">
    <property type="match status" value="1"/>
</dbReference>
<feature type="chain" id="PRO_5046427574" evidence="1">
    <location>
        <begin position="26"/>
        <end position="165"/>
    </location>
</feature>
<organism evidence="2 3">
    <name type="scientific">Novosphingobium mangrovi</name>
    <name type="common">ex Hu et al. 2023</name>
    <dbReference type="NCBI Taxonomy" id="2930094"/>
    <lineage>
        <taxon>Bacteria</taxon>
        <taxon>Pseudomonadati</taxon>
        <taxon>Pseudomonadota</taxon>
        <taxon>Alphaproteobacteria</taxon>
        <taxon>Sphingomonadales</taxon>
        <taxon>Sphingomonadaceae</taxon>
        <taxon>Novosphingobium</taxon>
    </lineage>
</organism>
<dbReference type="InterPro" id="IPR032710">
    <property type="entry name" value="NTF2-like_dom_sf"/>
</dbReference>
<sequence>MKLRRLTRLALSGLLLAGLAAPHLAAAQPPSDAAWQAAKEAIWERELAIYNGRAKGDLSIYLSSTAHGYKAWPPYASLPKGNVGLEETGQRMAGKTLEALEMTFLDLALHGDFAVIYYHTHRTRLADGTPVDERFEVTHSWVREKGEWKVLGGMARARPERPEHS</sequence>
<feature type="signal peptide" evidence="1">
    <location>
        <begin position="1"/>
        <end position="25"/>
    </location>
</feature>
<gene>
    <name evidence="2" type="ORF">MTR65_13450</name>
</gene>
<dbReference type="SUPFAM" id="SSF54427">
    <property type="entry name" value="NTF2-like"/>
    <property type="match status" value="1"/>
</dbReference>
<evidence type="ECO:0000256" key="1">
    <source>
        <dbReference type="SAM" id="SignalP"/>
    </source>
</evidence>